<sequence length="100" mass="11051">MEQSNVREPLVDTSIDEKSNLMVITTEMPGISKGGIKVNASNNLIVLHCEKGDKKYHTEIPVKTELEDSSAKPLYTNGILELKIKLKGPVKSKGMDIKIE</sequence>
<dbReference type="Proteomes" id="UP000315289">
    <property type="component" value="Unassembled WGS sequence"/>
</dbReference>
<proteinExistence type="predicted"/>
<reference evidence="1 2" key="1">
    <citation type="journal article" date="2019" name="Front. Microbiol.">
        <title>Ammonia Oxidation by the Arctic Terrestrial Thaumarchaeote Candidatus Nitrosocosmicus arcticus Is Stimulated by Increasing Temperatures.</title>
        <authorList>
            <person name="Alves R.J.E."/>
            <person name="Kerou M."/>
            <person name="Zappe A."/>
            <person name="Bittner R."/>
            <person name="Abby S.S."/>
            <person name="Schmidt H.A."/>
            <person name="Pfeifer K."/>
            <person name="Schleper C."/>
        </authorList>
    </citation>
    <scope>NUCLEOTIDE SEQUENCE [LARGE SCALE GENOMIC DNA]</scope>
    <source>
        <strain evidence="1 2">Kfb</strain>
    </source>
</reference>
<dbReference type="OrthoDB" id="26084at2157"/>
<name>A0A557SY67_9ARCH</name>
<evidence type="ECO:0000313" key="2">
    <source>
        <dbReference type="Proteomes" id="UP000315289"/>
    </source>
</evidence>
<dbReference type="AlphaFoldDB" id="A0A557SY67"/>
<evidence type="ECO:0000313" key="1">
    <source>
        <dbReference type="EMBL" id="TVP41549.1"/>
    </source>
</evidence>
<protein>
    <submittedName>
        <fullName evidence="1">Heat-shock protein Hsp20</fullName>
    </submittedName>
</protein>
<dbReference type="EMBL" id="VOAH01000003">
    <property type="protein sequence ID" value="TVP41549.1"/>
    <property type="molecule type" value="Genomic_DNA"/>
</dbReference>
<organism evidence="1 2">
    <name type="scientific">Candidatus Nitrosocosmicus arcticus</name>
    <dbReference type="NCBI Taxonomy" id="2035267"/>
    <lineage>
        <taxon>Archaea</taxon>
        <taxon>Nitrososphaerota</taxon>
        <taxon>Nitrososphaeria</taxon>
        <taxon>Nitrososphaerales</taxon>
        <taxon>Nitrososphaeraceae</taxon>
        <taxon>Candidatus Nitrosocosmicus</taxon>
    </lineage>
</organism>
<dbReference type="SUPFAM" id="SSF49764">
    <property type="entry name" value="HSP20-like chaperones"/>
    <property type="match status" value="1"/>
</dbReference>
<gene>
    <name evidence="1" type="primary">hsp20</name>
    <name evidence="1" type="ORF">NARC_30264</name>
</gene>
<keyword evidence="2" id="KW-1185">Reference proteome</keyword>
<dbReference type="InterPro" id="IPR008978">
    <property type="entry name" value="HSP20-like_chaperone"/>
</dbReference>
<accession>A0A557SY67</accession>
<comment type="caution">
    <text evidence="1">The sequence shown here is derived from an EMBL/GenBank/DDBJ whole genome shotgun (WGS) entry which is preliminary data.</text>
</comment>
<dbReference type="CDD" id="cd06464">
    <property type="entry name" value="ACD_sHsps-like"/>
    <property type="match status" value="1"/>
</dbReference>
<dbReference type="RefSeq" id="WP_144729044.1">
    <property type="nucleotide sequence ID" value="NZ_ML675579.1"/>
</dbReference>
<dbReference type="Gene3D" id="2.60.40.790">
    <property type="match status" value="1"/>
</dbReference>